<dbReference type="InterPro" id="IPR012336">
    <property type="entry name" value="Thioredoxin-like_fold"/>
</dbReference>
<dbReference type="PANTHER" id="PTHR13887">
    <property type="entry name" value="GLUTATHIONE S-TRANSFERASE KAPPA"/>
    <property type="match status" value="1"/>
</dbReference>
<feature type="domain" description="Thioredoxin" evidence="3">
    <location>
        <begin position="1"/>
        <end position="174"/>
    </location>
</feature>
<dbReference type="Pfam" id="PF13462">
    <property type="entry name" value="Thioredoxin_4"/>
    <property type="match status" value="1"/>
</dbReference>
<dbReference type="EMBL" id="JAAMCP010000008">
    <property type="protein sequence ID" value="NTF37881.1"/>
    <property type="molecule type" value="Genomic_DNA"/>
</dbReference>
<dbReference type="AlphaFoldDB" id="A0AAE7RCX3"/>
<dbReference type="SUPFAM" id="SSF52833">
    <property type="entry name" value="Thioredoxin-like"/>
    <property type="match status" value="1"/>
</dbReference>
<comment type="function">
    <text evidence="1">May be required for disulfide bond formation in some proteins.</text>
</comment>
<dbReference type="PANTHER" id="PTHR13887:SF55">
    <property type="entry name" value="SLR0313 PROTEIN"/>
    <property type="match status" value="1"/>
</dbReference>
<evidence type="ECO:0000313" key="5">
    <source>
        <dbReference type="EMBL" id="QTG01744.1"/>
    </source>
</evidence>
<dbReference type="InterPro" id="IPR036249">
    <property type="entry name" value="Thioredoxin-like_sf"/>
</dbReference>
<dbReference type="Proteomes" id="UP000663912">
    <property type="component" value="Chromosome 2"/>
</dbReference>
<evidence type="ECO:0000313" key="6">
    <source>
        <dbReference type="Proteomes" id="UP000663912"/>
    </source>
</evidence>
<dbReference type="Gene3D" id="3.40.30.10">
    <property type="entry name" value="Glutaredoxin"/>
    <property type="match status" value="1"/>
</dbReference>
<gene>
    <name evidence="4" type="ORF">G6L72_14325</name>
    <name evidence="5" type="ORF">G6M88_14745</name>
</gene>
<dbReference type="KEGG" id="arui:G6M88_14745"/>
<reference evidence="5" key="2">
    <citation type="submission" date="2020-02" db="EMBL/GenBank/DDBJ databases">
        <title>Unexpected conservation and global transmission of agrobacterial virulence plasmids.</title>
        <authorList>
            <person name="Weisberg A.J."/>
            <person name="Davis E.W. II"/>
            <person name="Tabima J.R."/>
            <person name="Belcher M.S."/>
            <person name="Miller M."/>
            <person name="Kuo C.-H."/>
            <person name="Loper J.E."/>
            <person name="Grunwald N.J."/>
            <person name="Putnam M.L."/>
            <person name="Chang J.H."/>
        </authorList>
    </citation>
    <scope>NUCLEOTIDE SEQUENCE</scope>
    <source>
        <strain evidence="5">W2/73</strain>
    </source>
</reference>
<evidence type="ECO:0000256" key="2">
    <source>
        <dbReference type="ARBA" id="ARBA00005791"/>
    </source>
</evidence>
<dbReference type="PROSITE" id="PS51352">
    <property type="entry name" value="THIOREDOXIN_2"/>
    <property type="match status" value="1"/>
</dbReference>
<sequence length="180" mass="19645">MSTLKVPVSPRDHRRGGPNATVTLVEYGDYQCPYCAIANPIVRSLENRYGQSLCVVFRHFPLVEIHPLAAPAAEAAEYAGDQGRFWEMHDAIYSNQHRLSTQLLFAIAGTLQLSQMELRNSLARSLHADKIQADFIGGVRSGVNGTPTFFVNGMRHQGGLSAPELAASIQAAMDVLAPVR</sequence>
<evidence type="ECO:0000313" key="4">
    <source>
        <dbReference type="EMBL" id="NTF37881.1"/>
    </source>
</evidence>
<dbReference type="InterPro" id="IPR013766">
    <property type="entry name" value="Thioredoxin_domain"/>
</dbReference>
<dbReference type="EMBL" id="CP049207">
    <property type="protein sequence ID" value="QTG01744.1"/>
    <property type="molecule type" value="Genomic_DNA"/>
</dbReference>
<accession>A0AAE7RCX3</accession>
<evidence type="ECO:0000259" key="3">
    <source>
        <dbReference type="PROSITE" id="PS51352"/>
    </source>
</evidence>
<reference evidence="4 7" key="1">
    <citation type="journal article" date="2020" name="Science">
        <title>Unexpected conservation and global transmission of agrobacterial virulence plasmids.</title>
        <authorList>
            <person name="Weisberg A.J."/>
            <person name="Davis E.W. 2nd"/>
            <person name="Tabima J."/>
            <person name="Belcher M.S."/>
            <person name="Miller M."/>
            <person name="Kuo C.H."/>
            <person name="Loper J.E."/>
            <person name="Grunwald N.J."/>
            <person name="Putnam M.L."/>
            <person name="Chang J.H."/>
        </authorList>
    </citation>
    <scope>NUCLEOTIDE SEQUENCE [LARGE SCALE GENOMIC DNA]</scope>
    <source>
        <strain evidence="4 7">A19/93</strain>
    </source>
</reference>
<evidence type="ECO:0000313" key="7">
    <source>
        <dbReference type="Proteomes" id="UP000822331"/>
    </source>
</evidence>
<protein>
    <submittedName>
        <fullName evidence="5">Thioredoxin domain-containing protein</fullName>
    </submittedName>
</protein>
<proteinExistence type="inferred from homology"/>
<comment type="similarity">
    <text evidence="2">Belongs to the thioredoxin family. DsbA subfamily.</text>
</comment>
<organism evidence="5 6">
    <name type="scientific">Agrobacterium rubi</name>
    <dbReference type="NCBI Taxonomy" id="28099"/>
    <lineage>
        <taxon>Bacteria</taxon>
        <taxon>Pseudomonadati</taxon>
        <taxon>Pseudomonadota</taxon>
        <taxon>Alphaproteobacteria</taxon>
        <taxon>Hyphomicrobiales</taxon>
        <taxon>Rhizobiaceae</taxon>
        <taxon>Rhizobium/Agrobacterium group</taxon>
        <taxon>Agrobacterium</taxon>
    </lineage>
</organism>
<dbReference type="RefSeq" id="WP_065698521.1">
    <property type="nucleotide sequence ID" value="NZ_CP049207.1"/>
</dbReference>
<name>A0AAE7RCX3_9HYPH</name>
<keyword evidence="7" id="KW-1185">Reference proteome</keyword>
<dbReference type="Proteomes" id="UP000822331">
    <property type="component" value="Unassembled WGS sequence"/>
</dbReference>
<evidence type="ECO:0000256" key="1">
    <source>
        <dbReference type="ARBA" id="ARBA00003565"/>
    </source>
</evidence>